<dbReference type="Pfam" id="PF12146">
    <property type="entry name" value="Hydrolase_4"/>
    <property type="match status" value="1"/>
</dbReference>
<dbReference type="InterPro" id="IPR029058">
    <property type="entry name" value="AB_hydrolase_fold"/>
</dbReference>
<proteinExistence type="predicted"/>
<dbReference type="InterPro" id="IPR022742">
    <property type="entry name" value="Hydrolase_4"/>
</dbReference>
<protein>
    <submittedName>
        <fullName evidence="2">Beta-ketoadipate enol-lactone hydrolase</fullName>
    </submittedName>
</protein>
<dbReference type="Gene3D" id="3.40.50.1820">
    <property type="entry name" value="alpha/beta hydrolase"/>
    <property type="match status" value="1"/>
</dbReference>
<dbReference type="EMBL" id="NBTZ01000016">
    <property type="protein sequence ID" value="OTP79042.1"/>
    <property type="molecule type" value="Genomic_DNA"/>
</dbReference>
<dbReference type="AlphaFoldDB" id="A0A242N639"/>
<dbReference type="GO" id="GO:0016787">
    <property type="term" value="F:hydrolase activity"/>
    <property type="evidence" value="ECO:0007669"/>
    <property type="project" value="UniProtKB-KW"/>
</dbReference>
<dbReference type="PANTHER" id="PTHR43194:SF2">
    <property type="entry name" value="PEROXISOMAL MEMBRANE PROTEIN LPX1"/>
    <property type="match status" value="1"/>
</dbReference>
<dbReference type="SUPFAM" id="SSF53474">
    <property type="entry name" value="alpha/beta-Hydrolases"/>
    <property type="match status" value="1"/>
</dbReference>
<organism evidence="2 3">
    <name type="scientific">Caballeronia sordidicola</name>
    <name type="common">Burkholderia sordidicola</name>
    <dbReference type="NCBI Taxonomy" id="196367"/>
    <lineage>
        <taxon>Bacteria</taxon>
        <taxon>Pseudomonadati</taxon>
        <taxon>Pseudomonadota</taxon>
        <taxon>Betaproteobacteria</taxon>
        <taxon>Burkholderiales</taxon>
        <taxon>Burkholderiaceae</taxon>
        <taxon>Caballeronia</taxon>
    </lineage>
</organism>
<sequence>MIHGYGLQSTGALYAPLYGYLAEAFTIYALDNRAHGASVHLVDGWSYKQMADDIAAAVANLGLKDAMHVGHSYGGFMGLVTELHHPGTFRALNLLAPAAASGGGATPDDLKAAITERGQDRAFMHGLYAGMYRNPPAPEHLDLVLDAVTIMDLRVHETYFWHEFATINIMDRLHEITLPVLMVTGGKDVVVSPEEQRAAAIALPNSKEVSFSDEGHMLPLESPERAAREVIRFSQDIA</sequence>
<evidence type="ECO:0000313" key="2">
    <source>
        <dbReference type="EMBL" id="OTP79042.1"/>
    </source>
</evidence>
<feature type="domain" description="Serine aminopeptidase S33" evidence="1">
    <location>
        <begin position="2"/>
        <end position="213"/>
    </location>
</feature>
<dbReference type="PANTHER" id="PTHR43194">
    <property type="entry name" value="HYDROLASE ALPHA/BETA FOLD FAMILY"/>
    <property type="match status" value="1"/>
</dbReference>
<dbReference type="Proteomes" id="UP000195221">
    <property type="component" value="Unassembled WGS sequence"/>
</dbReference>
<evidence type="ECO:0000313" key="3">
    <source>
        <dbReference type="Proteomes" id="UP000195221"/>
    </source>
</evidence>
<comment type="caution">
    <text evidence="2">The sequence shown here is derived from an EMBL/GenBank/DDBJ whole genome shotgun (WGS) entry which is preliminary data.</text>
</comment>
<keyword evidence="2" id="KW-0378">Hydrolase</keyword>
<dbReference type="InterPro" id="IPR050228">
    <property type="entry name" value="Carboxylesterase_BioH"/>
</dbReference>
<evidence type="ECO:0000259" key="1">
    <source>
        <dbReference type="Pfam" id="PF12146"/>
    </source>
</evidence>
<accession>A0A242N639</accession>
<reference evidence="2 3" key="1">
    <citation type="submission" date="2017-03" db="EMBL/GenBank/DDBJ databases">
        <title>Genome analysis of strain PAMC 26577.</title>
        <authorList>
            <person name="Oh H.-M."/>
            <person name="Yang J.-A."/>
        </authorList>
    </citation>
    <scope>NUCLEOTIDE SEQUENCE [LARGE SCALE GENOMIC DNA]</scope>
    <source>
        <strain evidence="2 3">PAMC 26577</strain>
    </source>
</reference>
<name>A0A242N639_CABSO</name>
<gene>
    <name evidence="2" type="ORF">PAMC26577_02550</name>
</gene>